<evidence type="ECO:0000313" key="2">
    <source>
        <dbReference type="EMBL" id="EPQ54981.1"/>
    </source>
</evidence>
<organism evidence="2 3">
    <name type="scientific">Gloeophyllum trabeum (strain ATCC 11539 / FP-39264 / Madison 617)</name>
    <name type="common">Brown rot fungus</name>
    <dbReference type="NCBI Taxonomy" id="670483"/>
    <lineage>
        <taxon>Eukaryota</taxon>
        <taxon>Fungi</taxon>
        <taxon>Dikarya</taxon>
        <taxon>Basidiomycota</taxon>
        <taxon>Agaricomycotina</taxon>
        <taxon>Agaricomycetes</taxon>
        <taxon>Gloeophyllales</taxon>
        <taxon>Gloeophyllaceae</taxon>
        <taxon>Gloeophyllum</taxon>
    </lineage>
</organism>
<accession>S7Q4Q2</accession>
<evidence type="ECO:0000256" key="1">
    <source>
        <dbReference type="SAM" id="MobiDB-lite"/>
    </source>
</evidence>
<gene>
    <name evidence="2" type="ORF">GLOTRDRAFT_129290</name>
</gene>
<dbReference type="Proteomes" id="UP000030669">
    <property type="component" value="Unassembled WGS sequence"/>
</dbReference>
<dbReference type="OMA" id="IGNDPRW"/>
<keyword evidence="3" id="KW-1185">Reference proteome</keyword>
<name>S7Q4Q2_GLOTA</name>
<sequence>MSPEIVKKMERNAKAKAGRQEKAAKKVAQKAASTSANVLRKSDDSDSEHDDPKTAHPRKKSRTETPTPNSDVQDISAYVLVTSPLSSTLKVPACGKVANALPKVIPHGLFFFGVHTTSSSRQSQQLLDPTDSPKMVAMVMSIGERIKDHVIEVWIPPQTKSLDVVPVGWYTGKENQVPEVDYDEILNPPQTMSIQEQMAGLDVATSPGLTVLREHYPIGRCPLFPNIHVYKSGDNHWELNDLRLQIWAVHMGKGATNIDCPPASAHFAHDKWLRVSSAATTASTGPLVQPCVAFVNNGRDQNLFTQHLLFQNQQLTNQIQSFEPFQMPFTNPCFAGPTPQFGFGGYPVQHLLHTIPASRDVPEHPRKVTLDKFCHVHKVLDSDFAKLQALDYVPGDCGVETLPREDWSSAGFVTLSWDQFLKKHHAFIKDVCNIHFV</sequence>
<dbReference type="RefSeq" id="XP_007866170.1">
    <property type="nucleotide sequence ID" value="XM_007867979.1"/>
</dbReference>
<evidence type="ECO:0000313" key="3">
    <source>
        <dbReference type="Proteomes" id="UP000030669"/>
    </source>
</evidence>
<dbReference type="KEGG" id="gtr:GLOTRDRAFT_129290"/>
<feature type="region of interest" description="Disordered" evidence="1">
    <location>
        <begin position="1"/>
        <end position="71"/>
    </location>
</feature>
<proteinExistence type="predicted"/>
<reference evidence="2 3" key="1">
    <citation type="journal article" date="2012" name="Science">
        <title>The Paleozoic origin of enzymatic lignin decomposition reconstructed from 31 fungal genomes.</title>
        <authorList>
            <person name="Floudas D."/>
            <person name="Binder M."/>
            <person name="Riley R."/>
            <person name="Barry K."/>
            <person name="Blanchette R.A."/>
            <person name="Henrissat B."/>
            <person name="Martinez A.T."/>
            <person name="Otillar R."/>
            <person name="Spatafora J.W."/>
            <person name="Yadav J.S."/>
            <person name="Aerts A."/>
            <person name="Benoit I."/>
            <person name="Boyd A."/>
            <person name="Carlson A."/>
            <person name="Copeland A."/>
            <person name="Coutinho P.M."/>
            <person name="de Vries R.P."/>
            <person name="Ferreira P."/>
            <person name="Findley K."/>
            <person name="Foster B."/>
            <person name="Gaskell J."/>
            <person name="Glotzer D."/>
            <person name="Gorecki P."/>
            <person name="Heitman J."/>
            <person name="Hesse C."/>
            <person name="Hori C."/>
            <person name="Igarashi K."/>
            <person name="Jurgens J.A."/>
            <person name="Kallen N."/>
            <person name="Kersten P."/>
            <person name="Kohler A."/>
            <person name="Kuees U."/>
            <person name="Kumar T.K.A."/>
            <person name="Kuo A."/>
            <person name="LaButti K."/>
            <person name="Larrondo L.F."/>
            <person name="Lindquist E."/>
            <person name="Ling A."/>
            <person name="Lombard V."/>
            <person name="Lucas S."/>
            <person name="Lundell T."/>
            <person name="Martin R."/>
            <person name="McLaughlin D.J."/>
            <person name="Morgenstern I."/>
            <person name="Morin E."/>
            <person name="Murat C."/>
            <person name="Nagy L.G."/>
            <person name="Nolan M."/>
            <person name="Ohm R.A."/>
            <person name="Patyshakuliyeva A."/>
            <person name="Rokas A."/>
            <person name="Ruiz-Duenas F.J."/>
            <person name="Sabat G."/>
            <person name="Salamov A."/>
            <person name="Samejima M."/>
            <person name="Schmutz J."/>
            <person name="Slot J.C."/>
            <person name="St John F."/>
            <person name="Stenlid J."/>
            <person name="Sun H."/>
            <person name="Sun S."/>
            <person name="Syed K."/>
            <person name="Tsang A."/>
            <person name="Wiebenga A."/>
            <person name="Young D."/>
            <person name="Pisabarro A."/>
            <person name="Eastwood D.C."/>
            <person name="Martin F."/>
            <person name="Cullen D."/>
            <person name="Grigoriev I.V."/>
            <person name="Hibbett D.S."/>
        </authorList>
    </citation>
    <scope>NUCLEOTIDE SEQUENCE [LARGE SCALE GENOMIC DNA]</scope>
    <source>
        <strain evidence="2 3">ATCC 11539</strain>
    </source>
</reference>
<dbReference type="OrthoDB" id="3056089at2759"/>
<protein>
    <submittedName>
        <fullName evidence="2">Uncharacterized protein</fullName>
    </submittedName>
</protein>
<dbReference type="AlphaFoldDB" id="S7Q4Q2"/>
<feature type="compositionally biased region" description="Basic and acidic residues" evidence="1">
    <location>
        <begin position="40"/>
        <end position="54"/>
    </location>
</feature>
<feature type="compositionally biased region" description="Basic and acidic residues" evidence="1">
    <location>
        <begin position="1"/>
        <end position="24"/>
    </location>
</feature>
<dbReference type="GeneID" id="19301894"/>
<dbReference type="EMBL" id="KB469302">
    <property type="protein sequence ID" value="EPQ54981.1"/>
    <property type="molecule type" value="Genomic_DNA"/>
</dbReference>
<dbReference type="HOGENOM" id="CLU_627070_0_0_1"/>